<keyword evidence="4" id="KW-0175">Coiled coil</keyword>
<dbReference type="GO" id="GO:0005739">
    <property type="term" value="C:mitochondrion"/>
    <property type="evidence" value="ECO:0007669"/>
    <property type="project" value="UniProtKB-SubCell"/>
</dbReference>
<accession>A0A6P8R1Y8</accession>
<evidence type="ECO:0000256" key="6">
    <source>
        <dbReference type="ARBA" id="ARBA00023159"/>
    </source>
</evidence>
<comment type="function">
    <text evidence="7">Acts as a translational activator of mitochondrially-encoded cytochrome c oxidase 1.</text>
</comment>
<evidence type="ECO:0000256" key="7">
    <source>
        <dbReference type="ARBA" id="ARBA00053642"/>
    </source>
</evidence>
<dbReference type="FunFam" id="1.10.10.200:FF:000002">
    <property type="entry name" value="Probable transcriptional regulatory protein CLM62_37755"/>
    <property type="match status" value="1"/>
</dbReference>
<comment type="subcellular location">
    <subcellularLocation>
        <location evidence="1">Mitochondrion</location>
    </subcellularLocation>
</comment>
<dbReference type="FunCoup" id="A0A6P8R1Y8">
    <property type="interactions" value="878"/>
</dbReference>
<keyword evidence="3" id="KW-0810">Translation regulation</keyword>
<reference evidence="13" key="1">
    <citation type="submission" date="2025-08" db="UniProtKB">
        <authorList>
            <consortium name="RefSeq"/>
        </authorList>
    </citation>
    <scope>IDENTIFICATION</scope>
</reference>
<dbReference type="PANTHER" id="PTHR12532">
    <property type="entry name" value="TRANSLATIONAL ACTIVATOR OF CYTOCHROME C OXIDASE 1"/>
    <property type="match status" value="1"/>
</dbReference>
<evidence type="ECO:0000256" key="8">
    <source>
        <dbReference type="ARBA" id="ARBA00073666"/>
    </source>
</evidence>
<protein>
    <recommendedName>
        <fullName evidence="8">Translational activator of cytochrome c oxidase 1</fullName>
    </recommendedName>
    <alternativeName>
        <fullName evidence="9">Coiled-coil domain-containing protein 44</fullName>
    </alternativeName>
</protein>
<dbReference type="InterPro" id="IPR026564">
    <property type="entry name" value="Transcrip_reg_TACO1-like_dom3"/>
</dbReference>
<dbReference type="GO" id="GO:0006417">
    <property type="term" value="P:regulation of translation"/>
    <property type="evidence" value="ECO:0007669"/>
    <property type="project" value="UniProtKB-KW"/>
</dbReference>
<sequence>MAVAVAVFGRVKLPYKRNLLASLLGIQASSFRCDFPLGSCPQHSLSRCSQFTCLHLSAATSAGHNKWSKVKHIKGPKDDARARLFAKLSMMIKLAVREGGGNPDLNTNLAYLIEQCRSKNMPKASIEAAINGVEKTKAYDLYEGRGPGGSSLLIEVLTENTRRSRREIKLLMGKNGGILCDGVRHCFDQKGVVMVRGEDKENKAVELDHALGLAIEANAEDVKEIEDEDEKTALRMFLAALRLDWRSLHSDEFICDVSQLHKVRQKLDSLGLFTLSVTLEFIPNTMVQLSDDEMDHASHLFQRIMDHQDVMRVYDNIE</sequence>
<dbReference type="RefSeq" id="XP_033802045.1">
    <property type="nucleotide sequence ID" value="XM_033946154.1"/>
</dbReference>
<dbReference type="Gene3D" id="1.10.10.200">
    <property type="match status" value="1"/>
</dbReference>
<dbReference type="InterPro" id="IPR017856">
    <property type="entry name" value="Integrase-like_N"/>
</dbReference>
<dbReference type="KEGG" id="gsh:117361173"/>
<dbReference type="InterPro" id="IPR048300">
    <property type="entry name" value="TACO1_YebC-like_2nd/3rd_dom"/>
</dbReference>
<evidence type="ECO:0000256" key="2">
    <source>
        <dbReference type="ARBA" id="ARBA00008724"/>
    </source>
</evidence>
<comment type="similarity">
    <text evidence="2">Belongs to the TACO1 family.</text>
</comment>
<dbReference type="OrthoDB" id="2017544at2759"/>
<dbReference type="InterPro" id="IPR029072">
    <property type="entry name" value="YebC-like"/>
</dbReference>
<evidence type="ECO:0000256" key="3">
    <source>
        <dbReference type="ARBA" id="ARBA00022845"/>
    </source>
</evidence>
<keyword evidence="12" id="KW-1185">Reference proteome</keyword>
<evidence type="ECO:0000256" key="1">
    <source>
        <dbReference type="ARBA" id="ARBA00004173"/>
    </source>
</evidence>
<keyword evidence="6" id="KW-0010">Activator</keyword>
<dbReference type="GeneID" id="117361173"/>
<dbReference type="Proteomes" id="UP000515159">
    <property type="component" value="Chromosome 5"/>
</dbReference>
<feature type="domain" description="TACO1/YebC-like second and third" evidence="10">
    <location>
        <begin position="141"/>
        <end position="317"/>
    </location>
</feature>
<evidence type="ECO:0000256" key="5">
    <source>
        <dbReference type="ARBA" id="ARBA00023128"/>
    </source>
</evidence>
<dbReference type="InterPro" id="IPR002876">
    <property type="entry name" value="Transcrip_reg_TACO1-like"/>
</dbReference>
<dbReference type="InterPro" id="IPR049083">
    <property type="entry name" value="TACO1_YebC_N"/>
</dbReference>
<evidence type="ECO:0000313" key="13">
    <source>
        <dbReference type="RefSeq" id="XP_033802045.1"/>
    </source>
</evidence>
<name>A0A6P8R1Y8_GEOSA</name>
<dbReference type="AlphaFoldDB" id="A0A6P8R1Y8"/>
<evidence type="ECO:0000259" key="10">
    <source>
        <dbReference type="Pfam" id="PF01709"/>
    </source>
</evidence>
<evidence type="ECO:0000256" key="4">
    <source>
        <dbReference type="ARBA" id="ARBA00023054"/>
    </source>
</evidence>
<keyword evidence="5" id="KW-0496">Mitochondrion</keyword>
<dbReference type="FunFam" id="3.30.70.980:FF:000008">
    <property type="entry name" value="Translational activator of cytochrome c oxidase 1"/>
    <property type="match status" value="1"/>
</dbReference>
<dbReference type="Gene3D" id="3.30.70.980">
    <property type="match status" value="2"/>
</dbReference>
<dbReference type="PANTHER" id="PTHR12532:SF0">
    <property type="entry name" value="TRANSLATIONAL ACTIVATOR OF CYTOCHROME C OXIDASE 1"/>
    <property type="match status" value="1"/>
</dbReference>
<organism evidence="12 13">
    <name type="scientific">Geotrypetes seraphini</name>
    <name type="common">Gaboon caecilian</name>
    <name type="synonym">Caecilia seraphini</name>
    <dbReference type="NCBI Taxonomy" id="260995"/>
    <lineage>
        <taxon>Eukaryota</taxon>
        <taxon>Metazoa</taxon>
        <taxon>Chordata</taxon>
        <taxon>Craniata</taxon>
        <taxon>Vertebrata</taxon>
        <taxon>Euteleostomi</taxon>
        <taxon>Amphibia</taxon>
        <taxon>Gymnophiona</taxon>
        <taxon>Geotrypetes</taxon>
    </lineage>
</organism>
<evidence type="ECO:0000256" key="9">
    <source>
        <dbReference type="ARBA" id="ARBA00075676"/>
    </source>
</evidence>
<dbReference type="Pfam" id="PF20772">
    <property type="entry name" value="TACO1_YebC_N"/>
    <property type="match status" value="1"/>
</dbReference>
<evidence type="ECO:0000259" key="11">
    <source>
        <dbReference type="Pfam" id="PF20772"/>
    </source>
</evidence>
<dbReference type="SUPFAM" id="SSF75625">
    <property type="entry name" value="YebC-like"/>
    <property type="match status" value="1"/>
</dbReference>
<dbReference type="Pfam" id="PF01709">
    <property type="entry name" value="Transcrip_reg"/>
    <property type="match status" value="1"/>
</dbReference>
<evidence type="ECO:0000313" key="12">
    <source>
        <dbReference type="Proteomes" id="UP000515159"/>
    </source>
</evidence>
<proteinExistence type="inferred from homology"/>
<feature type="domain" description="TACO1/YebC-like N-terminal" evidence="11">
    <location>
        <begin position="65"/>
        <end position="132"/>
    </location>
</feature>
<dbReference type="InParanoid" id="A0A6P8R1Y8"/>
<gene>
    <name evidence="13" type="primary">LOC117361173</name>
</gene>